<proteinExistence type="predicted"/>
<evidence type="ECO:0000313" key="2">
    <source>
        <dbReference type="Proteomes" id="UP001165960"/>
    </source>
</evidence>
<keyword evidence="2" id="KW-1185">Reference proteome</keyword>
<dbReference type="Proteomes" id="UP001165960">
    <property type="component" value="Unassembled WGS sequence"/>
</dbReference>
<accession>A0ACC2UFF2</accession>
<dbReference type="EMBL" id="QTSX02000757">
    <property type="protein sequence ID" value="KAJ9085529.1"/>
    <property type="molecule type" value="Genomic_DNA"/>
</dbReference>
<gene>
    <name evidence="1" type="ORF">DSO57_1012990</name>
</gene>
<protein>
    <submittedName>
        <fullName evidence="1">Uncharacterized protein</fullName>
    </submittedName>
</protein>
<sequence length="450" mass="49129">MSSTKARYAVRFASKLNILLPRVTNSSLQLPATVKLSKSSFHGHSISKAPNKGLKPPEHLEDLVQTDHLIIGGGVVGLAAGYKLTQAKKKLGLNNDTIVLIERNHRVGDETSARNSEVIHAGIYYPSGSLKEKLCIDGRKQLYEYCKAKGINHSNIGKWIVAQTETSQVEYLHKLKNKADVLGVPAEFISVQEANLQEPNVKASVVLESTSTGIIDSASFLKSLEWEFSSLSNHHLVVNSSATNVIKSPFGQCYLVQIEPTMQEAGNDSAYWIQTRTIINAAGLGADHLANMINLVNGLPATSPNFKYHFCKGDYFSYSGLAPARRLVYPVPDANLTSLGLHLTLDLSGSAKFGPDVEFLDNVTYPNFDYSVQSSRRSRFFEAASSYLHNIDAERLNPDYSGIRPKLSRDKASDFVLQASGGQAINLVGIESPGLTSSLAIGDWVVSQLY</sequence>
<organism evidence="1 2">
    <name type="scientific">Entomophthora muscae</name>
    <dbReference type="NCBI Taxonomy" id="34485"/>
    <lineage>
        <taxon>Eukaryota</taxon>
        <taxon>Fungi</taxon>
        <taxon>Fungi incertae sedis</taxon>
        <taxon>Zoopagomycota</taxon>
        <taxon>Entomophthoromycotina</taxon>
        <taxon>Entomophthoromycetes</taxon>
        <taxon>Entomophthorales</taxon>
        <taxon>Entomophthoraceae</taxon>
        <taxon>Entomophthora</taxon>
    </lineage>
</organism>
<comment type="caution">
    <text evidence="1">The sequence shown here is derived from an EMBL/GenBank/DDBJ whole genome shotgun (WGS) entry which is preliminary data.</text>
</comment>
<name>A0ACC2UFF2_9FUNG</name>
<evidence type="ECO:0000313" key="1">
    <source>
        <dbReference type="EMBL" id="KAJ9085529.1"/>
    </source>
</evidence>
<reference evidence="1" key="1">
    <citation type="submission" date="2022-04" db="EMBL/GenBank/DDBJ databases">
        <title>Genome of the entomopathogenic fungus Entomophthora muscae.</title>
        <authorList>
            <person name="Elya C."/>
            <person name="Lovett B.R."/>
            <person name="Lee E."/>
            <person name="Macias A.M."/>
            <person name="Hajek A.E."/>
            <person name="De Bivort B.L."/>
            <person name="Kasson M.T."/>
            <person name="De Fine Licht H.H."/>
            <person name="Stajich J.E."/>
        </authorList>
    </citation>
    <scope>NUCLEOTIDE SEQUENCE</scope>
    <source>
        <strain evidence="1">Berkeley</strain>
    </source>
</reference>